<dbReference type="EMBL" id="JAEPCM010000042">
    <property type="protein sequence ID" value="MCG7945153.1"/>
    <property type="molecule type" value="Genomic_DNA"/>
</dbReference>
<dbReference type="GO" id="GO:0046872">
    <property type="term" value="F:metal ion binding"/>
    <property type="evidence" value="ECO:0007669"/>
    <property type="project" value="InterPro"/>
</dbReference>
<dbReference type="Proteomes" id="UP000886667">
    <property type="component" value="Unassembled WGS sequence"/>
</dbReference>
<dbReference type="InterPro" id="IPR000819">
    <property type="entry name" value="Peptidase_M17_C"/>
</dbReference>
<proteinExistence type="predicted"/>
<protein>
    <recommendedName>
        <fullName evidence="1">Cytosol aminopeptidase domain-containing protein</fullName>
    </recommendedName>
</protein>
<sequence>TKKFKWAHLDIAGTAWRSGAAKGATGRPVPLLTRFLMGRCGL</sequence>
<feature type="non-terminal residue" evidence="2">
    <location>
        <position position="1"/>
    </location>
</feature>
<feature type="domain" description="Cytosol aminopeptidase" evidence="1">
    <location>
        <begin position="4"/>
        <end position="32"/>
    </location>
</feature>
<dbReference type="GO" id="GO:0070006">
    <property type="term" value="F:metalloaminopeptidase activity"/>
    <property type="evidence" value="ECO:0007669"/>
    <property type="project" value="InterPro"/>
</dbReference>
<evidence type="ECO:0000313" key="2">
    <source>
        <dbReference type="EMBL" id="MCG7945153.1"/>
    </source>
</evidence>
<accession>A0A9E4KB98</accession>
<dbReference type="AlphaFoldDB" id="A0A9E4KB98"/>
<reference evidence="2" key="1">
    <citation type="journal article" date="2021" name="Proc. Natl. Acad. Sci. U.S.A.">
        <title>Global biogeography of chemosynthetic symbionts reveals both localized and globally distributed symbiont groups. .</title>
        <authorList>
            <person name="Osvatic J.T."/>
            <person name="Wilkins L.G.E."/>
            <person name="Leibrecht L."/>
            <person name="Leray M."/>
            <person name="Zauner S."/>
            <person name="Polzin J."/>
            <person name="Camacho Y."/>
            <person name="Gros O."/>
            <person name="van Gils J.A."/>
            <person name="Eisen J.A."/>
            <person name="Petersen J.M."/>
            <person name="Yuen B."/>
        </authorList>
    </citation>
    <scope>NUCLEOTIDE SEQUENCE</scope>
    <source>
        <strain evidence="2">MAGclacostrist064TRANS</strain>
    </source>
</reference>
<dbReference type="GO" id="GO:0006508">
    <property type="term" value="P:proteolysis"/>
    <property type="evidence" value="ECO:0007669"/>
    <property type="project" value="InterPro"/>
</dbReference>
<dbReference type="SUPFAM" id="SSF53187">
    <property type="entry name" value="Zn-dependent exopeptidases"/>
    <property type="match status" value="1"/>
</dbReference>
<comment type="caution">
    <text evidence="2">The sequence shown here is derived from an EMBL/GenBank/DDBJ whole genome shotgun (WGS) entry which is preliminary data.</text>
</comment>
<name>A0A9E4KB98_9GAMM</name>
<evidence type="ECO:0000313" key="3">
    <source>
        <dbReference type="Proteomes" id="UP000886667"/>
    </source>
</evidence>
<evidence type="ECO:0000259" key="1">
    <source>
        <dbReference type="Pfam" id="PF00883"/>
    </source>
</evidence>
<dbReference type="Pfam" id="PF00883">
    <property type="entry name" value="Peptidase_M17"/>
    <property type="match status" value="1"/>
</dbReference>
<organism evidence="2 3">
    <name type="scientific">Candidatus Thiodiazotropha taylori</name>
    <dbReference type="NCBI Taxonomy" id="2792791"/>
    <lineage>
        <taxon>Bacteria</taxon>
        <taxon>Pseudomonadati</taxon>
        <taxon>Pseudomonadota</taxon>
        <taxon>Gammaproteobacteria</taxon>
        <taxon>Chromatiales</taxon>
        <taxon>Sedimenticolaceae</taxon>
        <taxon>Candidatus Thiodiazotropha</taxon>
    </lineage>
</organism>
<dbReference type="Gene3D" id="3.40.630.10">
    <property type="entry name" value="Zn peptidases"/>
    <property type="match status" value="1"/>
</dbReference>
<gene>
    <name evidence="2" type="ORF">JAZ07_02270</name>
</gene>